<dbReference type="RefSeq" id="WP_368643214.1">
    <property type="nucleotide sequence ID" value="NZ_CP158252.1"/>
</dbReference>
<sequence length="156" mass="16931">MNPLDALTFSVPSAAGPERARGQGFSGAAFLDAPASSRASISDLGRTLSRASPVSAGAPGRYRDIDDSDLPETVKHLLRMIRDLRERLAELVRDLQAVQADESLDPETRRTRLLQLRAQMSALNGALMSATQKLASLMRDMRLDQVQQMSAAQLAL</sequence>
<dbReference type="AlphaFoldDB" id="A0AB39CHP4"/>
<feature type="coiled-coil region" evidence="1">
    <location>
        <begin position="74"/>
        <end position="101"/>
    </location>
</feature>
<gene>
    <name evidence="2" type="ORF">ABRY99_11170</name>
</gene>
<keyword evidence="1" id="KW-0175">Coiled coil</keyword>
<evidence type="ECO:0000256" key="1">
    <source>
        <dbReference type="SAM" id="Coils"/>
    </source>
</evidence>
<evidence type="ECO:0000313" key="2">
    <source>
        <dbReference type="EMBL" id="XDJ41491.1"/>
    </source>
</evidence>
<dbReference type="EMBL" id="CP158252">
    <property type="protein sequence ID" value="XDJ41491.1"/>
    <property type="molecule type" value="Genomic_DNA"/>
</dbReference>
<reference evidence="2" key="1">
    <citation type="submission" date="2024-05" db="EMBL/GenBank/DDBJ databases">
        <authorList>
            <person name="Luo Y.-C."/>
            <person name="Nicholds J."/>
            <person name="Mortimer T."/>
            <person name="Maboni G."/>
        </authorList>
    </citation>
    <scope>NUCLEOTIDE SEQUENCE</scope>
    <source>
        <strain evidence="2">153920</strain>
    </source>
</reference>
<accession>A0AB39CHP4</accession>
<protein>
    <submittedName>
        <fullName evidence="2">Uncharacterized protein</fullName>
    </submittedName>
</protein>
<organism evidence="2">
    <name type="scientific">Castellaniella ginsengisoli</name>
    <dbReference type="NCBI Taxonomy" id="546114"/>
    <lineage>
        <taxon>Bacteria</taxon>
        <taxon>Pseudomonadati</taxon>
        <taxon>Pseudomonadota</taxon>
        <taxon>Betaproteobacteria</taxon>
        <taxon>Burkholderiales</taxon>
        <taxon>Alcaligenaceae</taxon>
        <taxon>Castellaniella</taxon>
    </lineage>
</organism>
<proteinExistence type="predicted"/>
<name>A0AB39CHP4_9BURK</name>